<feature type="transmembrane region" description="Helical" evidence="2">
    <location>
        <begin position="69"/>
        <end position="93"/>
    </location>
</feature>
<dbReference type="Pfam" id="PF13962">
    <property type="entry name" value="PGG"/>
    <property type="match status" value="1"/>
</dbReference>
<feature type="domain" description="PGG" evidence="3">
    <location>
        <begin position="68"/>
        <end position="142"/>
    </location>
</feature>
<comment type="caution">
    <text evidence="4">The sequence shown here is derived from an EMBL/GenBank/DDBJ whole genome shotgun (WGS) entry which is preliminary data.</text>
</comment>
<evidence type="ECO:0000313" key="5">
    <source>
        <dbReference type="Proteomes" id="UP000324897"/>
    </source>
</evidence>
<feature type="region of interest" description="Disordered" evidence="1">
    <location>
        <begin position="1"/>
        <end position="58"/>
    </location>
</feature>
<keyword evidence="2" id="KW-1133">Transmembrane helix</keyword>
<evidence type="ECO:0000256" key="1">
    <source>
        <dbReference type="SAM" id="MobiDB-lite"/>
    </source>
</evidence>
<proteinExistence type="predicted"/>
<keyword evidence="5" id="KW-1185">Reference proteome</keyword>
<reference evidence="4 5" key="1">
    <citation type="journal article" date="2019" name="Sci. Rep.">
        <title>A high-quality genome of Eragrostis curvula grass provides insights into Poaceae evolution and supports new strategies to enhance forage quality.</title>
        <authorList>
            <person name="Carballo J."/>
            <person name="Santos B.A.C.M."/>
            <person name="Zappacosta D."/>
            <person name="Garbus I."/>
            <person name="Selva J.P."/>
            <person name="Gallo C.A."/>
            <person name="Diaz A."/>
            <person name="Albertini E."/>
            <person name="Caccamo M."/>
            <person name="Echenique V."/>
        </authorList>
    </citation>
    <scope>NUCLEOTIDE SEQUENCE [LARGE SCALE GENOMIC DNA]</scope>
    <source>
        <strain evidence="5">cv. Victoria</strain>
        <tissue evidence="4">Leaf</tissue>
    </source>
</reference>
<dbReference type="Proteomes" id="UP000324897">
    <property type="component" value="Chromosome 6"/>
</dbReference>
<gene>
    <name evidence="4" type="ORF">EJB05_02759</name>
</gene>
<feature type="compositionally biased region" description="Low complexity" evidence="1">
    <location>
        <begin position="49"/>
        <end position="58"/>
    </location>
</feature>
<evidence type="ECO:0000256" key="2">
    <source>
        <dbReference type="SAM" id="Phobius"/>
    </source>
</evidence>
<keyword evidence="2" id="KW-0472">Membrane</keyword>
<feature type="transmembrane region" description="Helical" evidence="2">
    <location>
        <begin position="146"/>
        <end position="166"/>
    </location>
</feature>
<organism evidence="4 5">
    <name type="scientific">Eragrostis curvula</name>
    <name type="common">weeping love grass</name>
    <dbReference type="NCBI Taxonomy" id="38414"/>
    <lineage>
        <taxon>Eukaryota</taxon>
        <taxon>Viridiplantae</taxon>
        <taxon>Streptophyta</taxon>
        <taxon>Embryophyta</taxon>
        <taxon>Tracheophyta</taxon>
        <taxon>Spermatophyta</taxon>
        <taxon>Magnoliopsida</taxon>
        <taxon>Liliopsida</taxon>
        <taxon>Poales</taxon>
        <taxon>Poaceae</taxon>
        <taxon>PACMAD clade</taxon>
        <taxon>Chloridoideae</taxon>
        <taxon>Eragrostideae</taxon>
        <taxon>Eragrostidinae</taxon>
        <taxon>Eragrostis</taxon>
    </lineage>
</organism>
<dbReference type="OrthoDB" id="667285at2759"/>
<keyword evidence="2" id="KW-0812">Transmembrane</keyword>
<dbReference type="Gramene" id="TVU51340">
    <property type="protein sequence ID" value="TVU51340"/>
    <property type="gene ID" value="EJB05_02759"/>
</dbReference>
<sequence>MDHQYLGAYPPSAPSTPGDLETGRQATLYPPLPPAHGLPMNQVHHHHQPQQQQLNNNNRVGWAGNDPGILLVVATLITALTFLLGTTMLGGYWPQDTPSLVDGRRVTYRAGDPVMRDLHRPRYWVFRDASWAGVASSMVMTTKTHLSLDIIACLAVLAFLGFIICNREENRARVMRVLCCCGAN</sequence>
<feature type="non-terminal residue" evidence="4">
    <location>
        <position position="1"/>
    </location>
</feature>
<dbReference type="EMBL" id="RWGY01000002">
    <property type="protein sequence ID" value="TVU51340.1"/>
    <property type="molecule type" value="Genomic_DNA"/>
</dbReference>
<dbReference type="InterPro" id="IPR026961">
    <property type="entry name" value="PGG_dom"/>
</dbReference>
<protein>
    <recommendedName>
        <fullName evidence="3">PGG domain-containing protein</fullName>
    </recommendedName>
</protein>
<evidence type="ECO:0000313" key="4">
    <source>
        <dbReference type="EMBL" id="TVU51340.1"/>
    </source>
</evidence>
<accession>A0A5J9WVW1</accession>
<dbReference type="AlphaFoldDB" id="A0A5J9WVW1"/>
<evidence type="ECO:0000259" key="3">
    <source>
        <dbReference type="Pfam" id="PF13962"/>
    </source>
</evidence>
<name>A0A5J9WVW1_9POAL</name>